<accession>A0A541B9L8</accession>
<evidence type="ECO:0000256" key="2">
    <source>
        <dbReference type="SAM" id="MobiDB-lite"/>
    </source>
</evidence>
<sequence length="143" mass="13732">MGAVAGFAALALIANPALGSATVAGTATVTSADNKVTVAFADVASPSLSLCWAQVTDPGGTLVDGNAVALTGNPASGKYTSAVLADGKYTVRAACIDGDGLTYLTPLAGVPVTLGDPAPGSSVGSVTLETGSSTGSLQKLFAS</sequence>
<dbReference type="RefSeq" id="WP_142098366.1">
    <property type="nucleotide sequence ID" value="NZ_VIGH01000004.1"/>
</dbReference>
<dbReference type="OrthoDB" id="4485989at2"/>
<dbReference type="Proteomes" id="UP000316256">
    <property type="component" value="Unassembled WGS sequence"/>
</dbReference>
<comment type="caution">
    <text evidence="4">The sequence shown here is derived from an EMBL/GenBank/DDBJ whole genome shotgun (WGS) entry which is preliminary data.</text>
</comment>
<keyword evidence="1 3" id="KW-0732">Signal</keyword>
<dbReference type="InterPro" id="IPR014755">
    <property type="entry name" value="Cu-Rt/internalin_Ig-like"/>
</dbReference>
<feature type="region of interest" description="Disordered" evidence="2">
    <location>
        <begin position="120"/>
        <end position="143"/>
    </location>
</feature>
<evidence type="ECO:0000256" key="3">
    <source>
        <dbReference type="SAM" id="SignalP"/>
    </source>
</evidence>
<dbReference type="Gene3D" id="2.60.40.1220">
    <property type="match status" value="1"/>
</dbReference>
<evidence type="ECO:0000313" key="4">
    <source>
        <dbReference type="EMBL" id="TQF69020.1"/>
    </source>
</evidence>
<organism evidence="4 5">
    <name type="scientific">Rhodococcus spelaei</name>
    <dbReference type="NCBI Taxonomy" id="2546320"/>
    <lineage>
        <taxon>Bacteria</taxon>
        <taxon>Bacillati</taxon>
        <taxon>Actinomycetota</taxon>
        <taxon>Actinomycetes</taxon>
        <taxon>Mycobacteriales</taxon>
        <taxon>Nocardiaceae</taxon>
        <taxon>Rhodococcus</taxon>
    </lineage>
</organism>
<feature type="chain" id="PRO_5039100090" description="Ig-like domain-containing protein" evidence="3">
    <location>
        <begin position="20"/>
        <end position="143"/>
    </location>
</feature>
<feature type="compositionally biased region" description="Polar residues" evidence="2">
    <location>
        <begin position="122"/>
        <end position="137"/>
    </location>
</feature>
<proteinExistence type="predicted"/>
<gene>
    <name evidence="4" type="ORF">FK531_09550</name>
</gene>
<protein>
    <recommendedName>
        <fullName evidence="6">Ig-like domain-containing protein</fullName>
    </recommendedName>
</protein>
<keyword evidence="5" id="KW-1185">Reference proteome</keyword>
<name>A0A541B9L8_9NOCA</name>
<dbReference type="EMBL" id="VIGH01000004">
    <property type="protein sequence ID" value="TQF69020.1"/>
    <property type="molecule type" value="Genomic_DNA"/>
</dbReference>
<evidence type="ECO:0000313" key="5">
    <source>
        <dbReference type="Proteomes" id="UP000316256"/>
    </source>
</evidence>
<evidence type="ECO:0000256" key="1">
    <source>
        <dbReference type="ARBA" id="ARBA00022729"/>
    </source>
</evidence>
<feature type="signal peptide" evidence="3">
    <location>
        <begin position="1"/>
        <end position="19"/>
    </location>
</feature>
<reference evidence="4 5" key="1">
    <citation type="submission" date="2019-06" db="EMBL/GenBank/DDBJ databases">
        <title>Rhodococcus spaelei sp. nov., isolated from a cave.</title>
        <authorList>
            <person name="Lee S.D."/>
        </authorList>
    </citation>
    <scope>NUCLEOTIDE SEQUENCE [LARGE SCALE GENOMIC DNA]</scope>
    <source>
        <strain evidence="4 5">C9-5</strain>
    </source>
</reference>
<evidence type="ECO:0008006" key="6">
    <source>
        <dbReference type="Google" id="ProtNLM"/>
    </source>
</evidence>
<dbReference type="AlphaFoldDB" id="A0A541B9L8"/>